<protein>
    <recommendedName>
        <fullName evidence="13">Inactive metallocarboxypeptidase ECM14</fullName>
    </recommendedName>
    <alternativeName>
        <fullName evidence="14">Inactive metallocarboxypeptidase ecm14</fullName>
    </alternativeName>
</protein>
<comment type="subcellular location">
    <subcellularLocation>
        <location evidence="3">Secreted</location>
    </subcellularLocation>
    <subcellularLocation>
        <location evidence="2">Vacuole</location>
    </subcellularLocation>
</comment>
<accession>A0AAQ3MD05</accession>
<keyword evidence="10" id="KW-1015">Disulfide bond</keyword>
<organism evidence="19 20">
    <name type="scientific">Acrodontium crateriforme</name>
    <dbReference type="NCBI Taxonomy" id="150365"/>
    <lineage>
        <taxon>Eukaryota</taxon>
        <taxon>Fungi</taxon>
        <taxon>Dikarya</taxon>
        <taxon>Ascomycota</taxon>
        <taxon>Pezizomycotina</taxon>
        <taxon>Dothideomycetes</taxon>
        <taxon>Dothideomycetidae</taxon>
        <taxon>Mycosphaerellales</taxon>
        <taxon>Teratosphaeriaceae</taxon>
        <taxon>Acrodontium</taxon>
    </lineage>
</organism>
<dbReference type="SMART" id="SM00631">
    <property type="entry name" value="Zn_pept"/>
    <property type="match status" value="1"/>
</dbReference>
<comment type="function">
    <text evidence="12">Inactive carboxypeptidase that may play a role in cell wall organization and biogenesis.</text>
</comment>
<dbReference type="Gene3D" id="3.40.630.10">
    <property type="entry name" value="Zn peptidases"/>
    <property type="match status" value="1"/>
</dbReference>
<dbReference type="SUPFAM" id="SSF53187">
    <property type="entry name" value="Zn-dependent exopeptidases"/>
    <property type="match status" value="1"/>
</dbReference>
<proteinExistence type="inferred from homology"/>
<comment type="cofactor">
    <cofactor evidence="1">
        <name>Zn(2+)</name>
        <dbReference type="ChEBI" id="CHEBI:29105"/>
    </cofactor>
</comment>
<dbReference type="Proteomes" id="UP001303373">
    <property type="component" value="Chromosome 9"/>
</dbReference>
<evidence type="ECO:0000259" key="18">
    <source>
        <dbReference type="PROSITE" id="PS52035"/>
    </source>
</evidence>
<dbReference type="EMBL" id="CP138588">
    <property type="protein sequence ID" value="WPH03137.1"/>
    <property type="molecule type" value="Genomic_DNA"/>
</dbReference>
<keyword evidence="7" id="KW-0479">Metal-binding</keyword>
<feature type="chain" id="PRO_5042813709" description="Inactive metallocarboxypeptidase ECM14" evidence="17">
    <location>
        <begin position="23"/>
        <end position="602"/>
    </location>
</feature>
<reference evidence="19 20" key="1">
    <citation type="submission" date="2023-11" db="EMBL/GenBank/DDBJ databases">
        <title>An acidophilic fungus is an integral part of prey digestion in a carnivorous sundew plant.</title>
        <authorList>
            <person name="Tsai I.J."/>
        </authorList>
    </citation>
    <scope>NUCLEOTIDE SEQUENCE [LARGE SCALE GENOMIC DNA]</scope>
    <source>
        <strain evidence="19">169a</strain>
    </source>
</reference>
<gene>
    <name evidence="19" type="ORF">R9X50_00601200</name>
</gene>
<keyword evidence="6" id="KW-0926">Vacuole</keyword>
<keyword evidence="11" id="KW-0961">Cell wall biogenesis/degradation</keyword>
<sequence>MRLSIAPWLALSSTLLADSALAFPSPADQNPLHPPAAPSTPWPAKPQWRKLSNFLIESVWPQRKEYCQKAPKSPSPDLARNAPPASLLARYGGDVVLRFNISSTDDAQSLAVAADTLLLDIWEFSHDWVDVRLSMDIVAPLLGLLPASLQNAHTPLLRERDLAQAIYETYPASRQAQDQSLFSGHVSSPFTLRTPSLSLKPRDDPEGNAFFADYQPLSVIEPWIRLMSSLFTTHVRRVVVGKSHQGRDIIGLRVGVHPTNSDKPQPKRKTILIMGGLHAREWVSTSTVNYIAYSLITAYGKTPAITTLLETFDFVLLPTVNPDGYAYTWETDRLWRKNRQQTSFRFCQGIDLDRNFDYEWDGLTTTADNPCSESYAGSTPFEAVESRALADWAKNESEHNNVEWVGLLDLHSYSQAILYPYSFSCSIEPPGLENLEELAFGLQKAIRVSHGHNYEAMAACEGNFAVSKSGASKKNLFSRMEAAGGSALDYFHHDLGVRYSYQIKLRDRGTYGFLLPRGEIVPTGKEIYDAVLYFAEFLRGVYEIDSINDMDVKDESMMKSESEDGSAEVEPESTTEDAVQIPETSDVDEEAAEDSLRQDLRR</sequence>
<evidence type="ECO:0000256" key="4">
    <source>
        <dbReference type="ARBA" id="ARBA00005988"/>
    </source>
</evidence>
<evidence type="ECO:0000256" key="8">
    <source>
        <dbReference type="ARBA" id="ARBA00022729"/>
    </source>
</evidence>
<evidence type="ECO:0000256" key="12">
    <source>
        <dbReference type="ARBA" id="ARBA00025210"/>
    </source>
</evidence>
<dbReference type="InterPro" id="IPR000834">
    <property type="entry name" value="Peptidase_M14"/>
</dbReference>
<dbReference type="GO" id="GO:0005576">
    <property type="term" value="C:extracellular region"/>
    <property type="evidence" value="ECO:0007669"/>
    <property type="project" value="UniProtKB-SubCell"/>
</dbReference>
<evidence type="ECO:0000256" key="3">
    <source>
        <dbReference type="ARBA" id="ARBA00004613"/>
    </source>
</evidence>
<evidence type="ECO:0000256" key="16">
    <source>
        <dbReference type="SAM" id="MobiDB-lite"/>
    </source>
</evidence>
<dbReference type="InterPro" id="IPR057246">
    <property type="entry name" value="CARBOXYPEPT_ZN_1"/>
</dbReference>
<evidence type="ECO:0000256" key="7">
    <source>
        <dbReference type="ARBA" id="ARBA00022723"/>
    </source>
</evidence>
<evidence type="ECO:0000313" key="19">
    <source>
        <dbReference type="EMBL" id="WPH03137.1"/>
    </source>
</evidence>
<dbReference type="AlphaFoldDB" id="A0AAQ3MD05"/>
<dbReference type="PRINTS" id="PR00765">
    <property type="entry name" value="CRBOXYPTASEA"/>
</dbReference>
<feature type="region of interest" description="Disordered" evidence="16">
    <location>
        <begin position="555"/>
        <end position="602"/>
    </location>
</feature>
<evidence type="ECO:0000256" key="5">
    <source>
        <dbReference type="ARBA" id="ARBA00022525"/>
    </source>
</evidence>
<comment type="caution">
    <text evidence="15">Lacks conserved residue(s) required for the propagation of feature annotation.</text>
</comment>
<dbReference type="GO" id="GO:0071555">
    <property type="term" value="P:cell wall organization"/>
    <property type="evidence" value="ECO:0007669"/>
    <property type="project" value="UniProtKB-KW"/>
</dbReference>
<feature type="domain" description="Peptidase M14" evidence="18">
    <location>
        <begin position="213"/>
        <end position="538"/>
    </location>
</feature>
<dbReference type="Pfam" id="PF00246">
    <property type="entry name" value="Peptidase_M14"/>
    <property type="match status" value="1"/>
</dbReference>
<evidence type="ECO:0000256" key="13">
    <source>
        <dbReference type="ARBA" id="ARBA00026187"/>
    </source>
</evidence>
<evidence type="ECO:0000256" key="14">
    <source>
        <dbReference type="ARBA" id="ARBA00026213"/>
    </source>
</evidence>
<evidence type="ECO:0000256" key="2">
    <source>
        <dbReference type="ARBA" id="ARBA00004116"/>
    </source>
</evidence>
<keyword evidence="8 17" id="KW-0732">Signal</keyword>
<evidence type="ECO:0000256" key="6">
    <source>
        <dbReference type="ARBA" id="ARBA00022554"/>
    </source>
</evidence>
<dbReference type="FunFam" id="3.40.630.10:FF:000060">
    <property type="entry name" value="Putative metallocarboxypeptidase ecm14"/>
    <property type="match status" value="1"/>
</dbReference>
<dbReference type="GO" id="GO:0005773">
    <property type="term" value="C:vacuole"/>
    <property type="evidence" value="ECO:0007669"/>
    <property type="project" value="UniProtKB-SubCell"/>
</dbReference>
<dbReference type="PANTHER" id="PTHR11705:SF147">
    <property type="entry name" value="INACTIVE METALLOCARBOXYPEPTIDASE ECM14"/>
    <property type="match status" value="1"/>
</dbReference>
<dbReference type="GO" id="GO:0008270">
    <property type="term" value="F:zinc ion binding"/>
    <property type="evidence" value="ECO:0007669"/>
    <property type="project" value="InterPro"/>
</dbReference>
<evidence type="ECO:0000313" key="20">
    <source>
        <dbReference type="Proteomes" id="UP001303373"/>
    </source>
</evidence>
<feature type="signal peptide" evidence="17">
    <location>
        <begin position="1"/>
        <end position="22"/>
    </location>
</feature>
<dbReference type="GO" id="GO:0006508">
    <property type="term" value="P:proteolysis"/>
    <property type="evidence" value="ECO:0007669"/>
    <property type="project" value="InterPro"/>
</dbReference>
<dbReference type="PROSITE" id="PS52035">
    <property type="entry name" value="PEPTIDASE_M14"/>
    <property type="match status" value="1"/>
</dbReference>
<evidence type="ECO:0000256" key="15">
    <source>
        <dbReference type="PROSITE-ProRule" id="PRU01379"/>
    </source>
</evidence>
<dbReference type="CDD" id="cd03860">
    <property type="entry name" value="M14_CP_A-B_like"/>
    <property type="match status" value="1"/>
</dbReference>
<keyword evidence="20" id="KW-1185">Reference proteome</keyword>
<feature type="compositionally biased region" description="Acidic residues" evidence="16">
    <location>
        <begin position="563"/>
        <end position="575"/>
    </location>
</feature>
<dbReference type="PROSITE" id="PS00132">
    <property type="entry name" value="CARBOXYPEPT_ZN_1"/>
    <property type="match status" value="1"/>
</dbReference>
<evidence type="ECO:0000256" key="9">
    <source>
        <dbReference type="ARBA" id="ARBA00022833"/>
    </source>
</evidence>
<name>A0AAQ3MD05_9PEZI</name>
<evidence type="ECO:0000256" key="17">
    <source>
        <dbReference type="SAM" id="SignalP"/>
    </source>
</evidence>
<comment type="similarity">
    <text evidence="4 15">Belongs to the peptidase M14 family.</text>
</comment>
<evidence type="ECO:0000256" key="10">
    <source>
        <dbReference type="ARBA" id="ARBA00023157"/>
    </source>
</evidence>
<keyword evidence="9" id="KW-0862">Zinc</keyword>
<dbReference type="GO" id="GO:0004181">
    <property type="term" value="F:metallocarboxypeptidase activity"/>
    <property type="evidence" value="ECO:0007669"/>
    <property type="project" value="InterPro"/>
</dbReference>
<evidence type="ECO:0000256" key="1">
    <source>
        <dbReference type="ARBA" id="ARBA00001947"/>
    </source>
</evidence>
<keyword evidence="5" id="KW-0964">Secreted</keyword>
<evidence type="ECO:0000256" key="11">
    <source>
        <dbReference type="ARBA" id="ARBA00023316"/>
    </source>
</evidence>
<dbReference type="PANTHER" id="PTHR11705">
    <property type="entry name" value="PROTEASE FAMILY M14 CARBOXYPEPTIDASE A,B"/>
    <property type="match status" value="1"/>
</dbReference>